<dbReference type="Proteomes" id="UP000224567">
    <property type="component" value="Unassembled WGS sequence"/>
</dbReference>
<reference evidence="3 4" key="1">
    <citation type="journal article" date="2017" name="Genome Biol.">
        <title>New reference genome sequences of hot pepper reveal the massive evolution of plant disease-resistance genes by retroduplication.</title>
        <authorList>
            <person name="Kim S."/>
            <person name="Park J."/>
            <person name="Yeom S.I."/>
            <person name="Kim Y.M."/>
            <person name="Seo E."/>
            <person name="Kim K.T."/>
            <person name="Kim M.S."/>
            <person name="Lee J.M."/>
            <person name="Cheong K."/>
            <person name="Shin H.S."/>
            <person name="Kim S.B."/>
            <person name="Han K."/>
            <person name="Lee J."/>
            <person name="Park M."/>
            <person name="Lee H.A."/>
            <person name="Lee H.Y."/>
            <person name="Lee Y."/>
            <person name="Oh S."/>
            <person name="Lee J.H."/>
            <person name="Choi E."/>
            <person name="Choi E."/>
            <person name="Lee S.E."/>
            <person name="Jeon J."/>
            <person name="Kim H."/>
            <person name="Choi G."/>
            <person name="Song H."/>
            <person name="Lee J."/>
            <person name="Lee S.C."/>
            <person name="Kwon J.K."/>
            <person name="Lee H.Y."/>
            <person name="Koo N."/>
            <person name="Hong Y."/>
            <person name="Kim R.W."/>
            <person name="Kang W.H."/>
            <person name="Huh J.H."/>
            <person name="Kang B.C."/>
            <person name="Yang T.J."/>
            <person name="Lee Y.H."/>
            <person name="Bennetzen J.L."/>
            <person name="Choi D."/>
        </authorList>
    </citation>
    <scope>NUCLEOTIDE SEQUENCE [LARGE SCALE GENOMIC DNA]</scope>
    <source>
        <strain evidence="4">cv. PBC81</strain>
    </source>
</reference>
<organism evidence="3 4">
    <name type="scientific">Capsicum baccatum</name>
    <name type="common">Peruvian pepper</name>
    <dbReference type="NCBI Taxonomy" id="33114"/>
    <lineage>
        <taxon>Eukaryota</taxon>
        <taxon>Viridiplantae</taxon>
        <taxon>Streptophyta</taxon>
        <taxon>Embryophyta</taxon>
        <taxon>Tracheophyta</taxon>
        <taxon>Spermatophyta</taxon>
        <taxon>Magnoliopsida</taxon>
        <taxon>eudicotyledons</taxon>
        <taxon>Gunneridae</taxon>
        <taxon>Pentapetalae</taxon>
        <taxon>asterids</taxon>
        <taxon>lamiids</taxon>
        <taxon>Solanales</taxon>
        <taxon>Solanaceae</taxon>
        <taxon>Solanoideae</taxon>
        <taxon>Capsiceae</taxon>
        <taxon>Capsicum</taxon>
    </lineage>
</organism>
<dbReference type="InterPro" id="IPR036047">
    <property type="entry name" value="F-box-like_dom_sf"/>
</dbReference>
<proteinExistence type="predicted"/>
<protein>
    <recommendedName>
        <fullName evidence="2">F-box domain-containing protein</fullName>
    </recommendedName>
</protein>
<gene>
    <name evidence="3" type="ORF">CQW23_04498</name>
</gene>
<name>A0A2G2XET1_CAPBA</name>
<dbReference type="InterPro" id="IPR050232">
    <property type="entry name" value="FBL13/AtMIF1-like"/>
</dbReference>
<dbReference type="Gene3D" id="1.20.1280.50">
    <property type="match status" value="1"/>
</dbReference>
<dbReference type="SUPFAM" id="SSF52047">
    <property type="entry name" value="RNI-like"/>
    <property type="match status" value="1"/>
</dbReference>
<dbReference type="Gene3D" id="3.80.10.10">
    <property type="entry name" value="Ribonuclease Inhibitor"/>
    <property type="match status" value="1"/>
</dbReference>
<keyword evidence="4" id="KW-1185">Reference proteome</keyword>
<accession>A0A2G2XET1</accession>
<comment type="caution">
    <text evidence="3">The sequence shown here is derived from an EMBL/GenBank/DDBJ whole genome shotgun (WGS) entry which is preliminary data.</text>
</comment>
<dbReference type="InterPro" id="IPR032675">
    <property type="entry name" value="LRR_dom_sf"/>
</dbReference>
<dbReference type="PANTHER" id="PTHR31900:SF32">
    <property type="entry name" value="F-BOX_RNI_FBD-LIKE DOMAIN PROTEIN"/>
    <property type="match status" value="1"/>
</dbReference>
<evidence type="ECO:0000259" key="2">
    <source>
        <dbReference type="PROSITE" id="PS50181"/>
    </source>
</evidence>
<evidence type="ECO:0000313" key="4">
    <source>
        <dbReference type="Proteomes" id="UP000224567"/>
    </source>
</evidence>
<dbReference type="CDD" id="cd22160">
    <property type="entry name" value="F-box_AtFBL13-like"/>
    <property type="match status" value="1"/>
</dbReference>
<dbReference type="InterPro" id="IPR001810">
    <property type="entry name" value="F-box_dom"/>
</dbReference>
<sequence>MSESSDSSVSSHSASPVYAPSSPAYSPSSRAYHYFSDHSSDEQFIANRRRKIDKKPDRLSALPDSLILHILSFLRMKYVIRTGALSKRWRLLWTSAQTLIFRHSAQSNRGVSEFVKFINDTLTLCQPSKLNKFSVEFSYNKRYVNHVNIWMIVAKTKSVEVLDLYFRTRGFDESYSLPQIMYSNVSLRELSLCNCNLVPKEGINWPALRVLVIKYAKLSLDVVDAICSGCPALESIKFSMCYGIRRFHIDSESVKKLVISGYWQPEQEDSDEDDDDDNDRKDLSIWARNVTSLEIRGCFHKKIPVLDNVQALVDAKLNFFRTTNDYENRESGFRTDQKMLKDLLVSLQHVEKLSIGSWCLQVLTVLEATNSSCPRMRCKYLNLSTRLEEWEVPGLAILLQSCPQVEILNISGKSYYEVYDLGWSFKEDSNDFIGESYWVSRPCLVLHLKTLRINCSWMCENYHSEHIISFMEAVLKNGIVLEKIILTSSDNGRWYSSTQHRRRVTEKLLSFPRSSKDAVILFSG</sequence>
<dbReference type="EMBL" id="MLFT02000002">
    <property type="protein sequence ID" value="PHT56012.1"/>
    <property type="molecule type" value="Genomic_DNA"/>
</dbReference>
<dbReference type="AlphaFoldDB" id="A0A2G2XET1"/>
<evidence type="ECO:0000313" key="3">
    <source>
        <dbReference type="EMBL" id="PHT56012.1"/>
    </source>
</evidence>
<feature type="region of interest" description="Disordered" evidence="1">
    <location>
        <begin position="1"/>
        <end position="27"/>
    </location>
</feature>
<dbReference type="PROSITE" id="PS50181">
    <property type="entry name" value="FBOX"/>
    <property type="match status" value="1"/>
</dbReference>
<dbReference type="PANTHER" id="PTHR31900">
    <property type="entry name" value="F-BOX/RNI SUPERFAMILY PROTEIN-RELATED"/>
    <property type="match status" value="1"/>
</dbReference>
<dbReference type="Pfam" id="PF24758">
    <property type="entry name" value="LRR_At5g56370"/>
    <property type="match status" value="1"/>
</dbReference>
<dbReference type="STRING" id="33114.A0A2G2XET1"/>
<dbReference type="Pfam" id="PF00646">
    <property type="entry name" value="F-box"/>
    <property type="match status" value="1"/>
</dbReference>
<dbReference type="InterPro" id="IPR053781">
    <property type="entry name" value="F-box_AtFBL13-like"/>
</dbReference>
<evidence type="ECO:0000256" key="1">
    <source>
        <dbReference type="SAM" id="MobiDB-lite"/>
    </source>
</evidence>
<dbReference type="SUPFAM" id="SSF81383">
    <property type="entry name" value="F-box domain"/>
    <property type="match status" value="1"/>
</dbReference>
<dbReference type="InterPro" id="IPR055411">
    <property type="entry name" value="LRR_FXL15/At3g58940/PEG3-like"/>
</dbReference>
<dbReference type="OrthoDB" id="1939276at2759"/>
<reference evidence="4" key="2">
    <citation type="journal article" date="2017" name="J. Anim. Genet.">
        <title>Multiple reference genome sequences of hot pepper reveal the massive evolution of plant disease resistance genes by retroduplication.</title>
        <authorList>
            <person name="Kim S."/>
            <person name="Park J."/>
            <person name="Yeom S.-I."/>
            <person name="Kim Y.-M."/>
            <person name="Seo E."/>
            <person name="Kim K.-T."/>
            <person name="Kim M.-S."/>
            <person name="Lee J.M."/>
            <person name="Cheong K."/>
            <person name="Shin H.-S."/>
            <person name="Kim S.-B."/>
            <person name="Han K."/>
            <person name="Lee J."/>
            <person name="Park M."/>
            <person name="Lee H.-A."/>
            <person name="Lee H.-Y."/>
            <person name="Lee Y."/>
            <person name="Oh S."/>
            <person name="Lee J.H."/>
            <person name="Choi E."/>
            <person name="Choi E."/>
            <person name="Lee S.E."/>
            <person name="Jeon J."/>
            <person name="Kim H."/>
            <person name="Choi G."/>
            <person name="Song H."/>
            <person name="Lee J."/>
            <person name="Lee S.-C."/>
            <person name="Kwon J.-K."/>
            <person name="Lee H.-Y."/>
            <person name="Koo N."/>
            <person name="Hong Y."/>
            <person name="Kim R.W."/>
            <person name="Kang W.-H."/>
            <person name="Huh J.H."/>
            <person name="Kang B.-C."/>
            <person name="Yang T.-J."/>
            <person name="Lee Y.-H."/>
            <person name="Bennetzen J.L."/>
            <person name="Choi D."/>
        </authorList>
    </citation>
    <scope>NUCLEOTIDE SEQUENCE [LARGE SCALE GENOMIC DNA]</scope>
    <source>
        <strain evidence="4">cv. PBC81</strain>
    </source>
</reference>
<feature type="domain" description="F-box" evidence="2">
    <location>
        <begin position="56"/>
        <end position="104"/>
    </location>
</feature>